<protein>
    <submittedName>
        <fullName evidence="2">Rhinocladiella mackenziei CBS 650.93 unplaced genomic scaffold supercont1.1, whole genome shotgun sequence</fullName>
    </submittedName>
</protein>
<evidence type="ECO:0000256" key="1">
    <source>
        <dbReference type="SAM" id="MobiDB-lite"/>
    </source>
</evidence>
<proteinExistence type="predicted"/>
<evidence type="ECO:0000313" key="3">
    <source>
        <dbReference type="Proteomes" id="UP000053617"/>
    </source>
</evidence>
<accession>A0A0D2J4G7</accession>
<organism evidence="2 3">
    <name type="scientific">Rhinocladiella mackenziei CBS 650.93</name>
    <dbReference type="NCBI Taxonomy" id="1442369"/>
    <lineage>
        <taxon>Eukaryota</taxon>
        <taxon>Fungi</taxon>
        <taxon>Dikarya</taxon>
        <taxon>Ascomycota</taxon>
        <taxon>Pezizomycotina</taxon>
        <taxon>Eurotiomycetes</taxon>
        <taxon>Chaetothyriomycetidae</taxon>
        <taxon>Chaetothyriales</taxon>
        <taxon>Herpotrichiellaceae</taxon>
        <taxon>Rhinocladiella</taxon>
    </lineage>
</organism>
<dbReference type="Proteomes" id="UP000053617">
    <property type="component" value="Unassembled WGS sequence"/>
</dbReference>
<gene>
    <name evidence="2" type="ORF">Z518_01665</name>
</gene>
<keyword evidence="3" id="KW-1185">Reference proteome</keyword>
<evidence type="ECO:0000313" key="2">
    <source>
        <dbReference type="EMBL" id="KIX10581.1"/>
    </source>
</evidence>
<feature type="compositionally biased region" description="Polar residues" evidence="1">
    <location>
        <begin position="138"/>
        <end position="150"/>
    </location>
</feature>
<dbReference type="EMBL" id="KN847475">
    <property type="protein sequence ID" value="KIX10581.1"/>
    <property type="molecule type" value="Genomic_DNA"/>
</dbReference>
<dbReference type="RefSeq" id="XP_013277717.1">
    <property type="nucleotide sequence ID" value="XM_013422263.1"/>
</dbReference>
<dbReference type="VEuPathDB" id="FungiDB:Z518_01665"/>
<reference evidence="2 3" key="1">
    <citation type="submission" date="2015-01" db="EMBL/GenBank/DDBJ databases">
        <title>The Genome Sequence of Rhinocladiella mackenzie CBS 650.93.</title>
        <authorList>
            <consortium name="The Broad Institute Genomics Platform"/>
            <person name="Cuomo C."/>
            <person name="de Hoog S."/>
            <person name="Gorbushina A."/>
            <person name="Stielow B."/>
            <person name="Teixiera M."/>
            <person name="Abouelleil A."/>
            <person name="Chapman S.B."/>
            <person name="Priest M."/>
            <person name="Young S.K."/>
            <person name="Wortman J."/>
            <person name="Nusbaum C."/>
            <person name="Birren B."/>
        </authorList>
    </citation>
    <scope>NUCLEOTIDE SEQUENCE [LARGE SCALE GENOMIC DNA]</scope>
    <source>
        <strain evidence="2 3">CBS 650.93</strain>
    </source>
</reference>
<sequence>MYLALVPSVENEWFKAKALDSVTSALSSRNIPRRVEGFCNEANIYLVGIFLFSFKDQGFDPGDQAASGRQSQDIPVILPTTRGPWRDRITQVLLVTALHTCGDMGTEMIPLDRSPPRTVQSLILQIRIPSTLYRQLASQANPDPQDTNKVTCEDPSGSGSYTIDRDDAKDFIDLVSYEPRHCCAYNPDGTEDPDYGWLQADGTCGHNKASVRIQTYEKGYFCMTGEEAAKHARGMLYCSDGNKREYFYGYGRPESSAGKQWVS</sequence>
<name>A0A0D2J4G7_9EURO</name>
<dbReference type="AlphaFoldDB" id="A0A0D2J4G7"/>
<dbReference type="HOGENOM" id="CLU_1058248_0_0_1"/>
<dbReference type="GeneID" id="25289736"/>
<feature type="region of interest" description="Disordered" evidence="1">
    <location>
        <begin position="138"/>
        <end position="159"/>
    </location>
</feature>